<reference evidence="2 3" key="1">
    <citation type="journal article" date="2024" name="Ann. Entomol. Soc. Am.">
        <title>Genomic analyses of the southern and eastern yellowjacket wasps (Hymenoptera: Vespidae) reveal evolutionary signatures of social life.</title>
        <authorList>
            <person name="Catto M.A."/>
            <person name="Caine P.B."/>
            <person name="Orr S.E."/>
            <person name="Hunt B.G."/>
            <person name="Goodisman M.A.D."/>
        </authorList>
    </citation>
    <scope>NUCLEOTIDE SEQUENCE [LARGE SCALE GENOMIC DNA]</scope>
    <source>
        <strain evidence="2">233</strain>
        <tissue evidence="2">Head and thorax</tissue>
    </source>
</reference>
<dbReference type="EMBL" id="JAUDFV010000138">
    <property type="protein sequence ID" value="KAL2725580.1"/>
    <property type="molecule type" value="Genomic_DNA"/>
</dbReference>
<evidence type="ECO:0000313" key="3">
    <source>
        <dbReference type="Proteomes" id="UP001607302"/>
    </source>
</evidence>
<organism evidence="2 3">
    <name type="scientific">Vespula squamosa</name>
    <name type="common">Southern yellow jacket</name>
    <name type="synonym">Wasp</name>
    <dbReference type="NCBI Taxonomy" id="30214"/>
    <lineage>
        <taxon>Eukaryota</taxon>
        <taxon>Metazoa</taxon>
        <taxon>Ecdysozoa</taxon>
        <taxon>Arthropoda</taxon>
        <taxon>Hexapoda</taxon>
        <taxon>Insecta</taxon>
        <taxon>Pterygota</taxon>
        <taxon>Neoptera</taxon>
        <taxon>Endopterygota</taxon>
        <taxon>Hymenoptera</taxon>
        <taxon>Apocrita</taxon>
        <taxon>Aculeata</taxon>
        <taxon>Vespoidea</taxon>
        <taxon>Vespidae</taxon>
        <taxon>Vespinae</taxon>
        <taxon>Vespula</taxon>
    </lineage>
</organism>
<sequence length="82" mass="9500">MREYTPLAIYVWEDIAALKYFIRPSRFHRPLYLRSKQREAEATARAEATTATGQRILPGHRQDAHSSHTYASLWGIIGRQTN</sequence>
<dbReference type="AlphaFoldDB" id="A0ABD2AYM8"/>
<evidence type="ECO:0000256" key="1">
    <source>
        <dbReference type="SAM" id="MobiDB-lite"/>
    </source>
</evidence>
<proteinExistence type="predicted"/>
<gene>
    <name evidence="2" type="ORF">V1478_008253</name>
</gene>
<dbReference type="Proteomes" id="UP001607302">
    <property type="component" value="Unassembled WGS sequence"/>
</dbReference>
<name>A0ABD2AYM8_VESSQ</name>
<accession>A0ABD2AYM8</accession>
<keyword evidence="3" id="KW-1185">Reference proteome</keyword>
<protein>
    <submittedName>
        <fullName evidence="2">Uncharacterized protein</fullName>
    </submittedName>
</protein>
<comment type="caution">
    <text evidence="2">The sequence shown here is derived from an EMBL/GenBank/DDBJ whole genome shotgun (WGS) entry which is preliminary data.</text>
</comment>
<feature type="region of interest" description="Disordered" evidence="1">
    <location>
        <begin position="43"/>
        <end position="67"/>
    </location>
</feature>
<evidence type="ECO:0000313" key="2">
    <source>
        <dbReference type="EMBL" id="KAL2725580.1"/>
    </source>
</evidence>